<dbReference type="OrthoDB" id="2016498at2759"/>
<accession>A0A9Q0W810</accession>
<keyword evidence="12" id="KW-1133">Transmembrane helix</keyword>
<evidence type="ECO:0000256" key="12">
    <source>
        <dbReference type="ARBA" id="ARBA00022989"/>
    </source>
</evidence>
<evidence type="ECO:0000256" key="3">
    <source>
        <dbReference type="ARBA" id="ARBA00004881"/>
    </source>
</evidence>
<keyword evidence="20" id="KW-1185">Reference proteome</keyword>
<proteinExistence type="inferred from homology"/>
<keyword evidence="9" id="KW-0812">Transmembrane</keyword>
<keyword evidence="13" id="KW-0496">Mitochondrion</keyword>
<comment type="pathway">
    <text evidence="3">Glycan metabolism.</text>
</comment>
<comment type="subcellular location">
    <subcellularLocation>
        <location evidence="2">Membrane</location>
        <topology evidence="2">Single-pass type II membrane protein</topology>
    </subcellularLocation>
    <subcellularLocation>
        <location evidence="1">Mitochondrion inner membrane</location>
        <topology evidence="1">Multi-pass membrane protein</topology>
    </subcellularLocation>
</comment>
<evidence type="ECO:0000256" key="10">
    <source>
        <dbReference type="ARBA" id="ARBA00022792"/>
    </source>
</evidence>
<dbReference type="GO" id="GO:0006850">
    <property type="term" value="P:pyruvate import into mitochondria"/>
    <property type="evidence" value="ECO:0007669"/>
    <property type="project" value="InterPro"/>
</dbReference>
<reference evidence="19" key="2">
    <citation type="journal article" date="2023" name="Int. J. Mol. Sci.">
        <title>De Novo Assembly and Annotation of 11 Diverse Shrub Willow (Salix) Genomes Reveals Novel Gene Organization in Sex-Linked Regions.</title>
        <authorList>
            <person name="Hyden B."/>
            <person name="Feng K."/>
            <person name="Yates T.B."/>
            <person name="Jawdy S."/>
            <person name="Cereghino C."/>
            <person name="Smart L.B."/>
            <person name="Muchero W."/>
        </authorList>
    </citation>
    <scope>NUCLEOTIDE SEQUENCE</scope>
    <source>
        <tissue evidence="19">Shoot tip</tissue>
    </source>
</reference>
<evidence type="ECO:0000256" key="13">
    <source>
        <dbReference type="ARBA" id="ARBA00023128"/>
    </source>
</evidence>
<evidence type="ECO:0000313" key="19">
    <source>
        <dbReference type="EMBL" id="KAJ6760883.1"/>
    </source>
</evidence>
<evidence type="ECO:0000256" key="17">
    <source>
        <dbReference type="ARBA" id="ARBA00023277"/>
    </source>
</evidence>
<dbReference type="InterPro" id="IPR019378">
    <property type="entry name" value="GDP-Fuc_O-FucTrfase"/>
</dbReference>
<protein>
    <recommendedName>
        <fullName evidence="18">O-fucosyltransferase family protein</fullName>
    </recommendedName>
</protein>
<evidence type="ECO:0000256" key="14">
    <source>
        <dbReference type="ARBA" id="ARBA00023136"/>
    </source>
</evidence>
<dbReference type="PANTHER" id="PTHR31741">
    <property type="entry name" value="OS02G0726500 PROTEIN-RELATED"/>
    <property type="match status" value="1"/>
</dbReference>
<keyword evidence="15" id="KW-0325">Glycoprotein</keyword>
<keyword evidence="7" id="KW-0328">Glycosyltransferase</keyword>
<dbReference type="Pfam" id="PF10250">
    <property type="entry name" value="O-FucT"/>
    <property type="match status" value="1"/>
</dbReference>
<comment type="similarity">
    <text evidence="4">Belongs to the mitochondrial pyruvate carrier (MPC) (TC 2.A.105) family.</text>
</comment>
<keyword evidence="11" id="KW-0735">Signal-anchor</keyword>
<organism evidence="19 20">
    <name type="scientific">Salix purpurea</name>
    <name type="common">Purple osier willow</name>
    <dbReference type="NCBI Taxonomy" id="77065"/>
    <lineage>
        <taxon>Eukaryota</taxon>
        <taxon>Viridiplantae</taxon>
        <taxon>Streptophyta</taxon>
        <taxon>Embryophyta</taxon>
        <taxon>Tracheophyta</taxon>
        <taxon>Spermatophyta</taxon>
        <taxon>Magnoliopsida</taxon>
        <taxon>eudicotyledons</taxon>
        <taxon>Gunneridae</taxon>
        <taxon>Pentapetalae</taxon>
        <taxon>rosids</taxon>
        <taxon>fabids</taxon>
        <taxon>Malpighiales</taxon>
        <taxon>Salicaceae</taxon>
        <taxon>Saliceae</taxon>
        <taxon>Salix</taxon>
    </lineage>
</organism>
<keyword evidence="14" id="KW-0472">Membrane</keyword>
<comment type="similarity">
    <text evidence="5">Belongs to the glycosyltransferase GT106 family.</text>
</comment>
<keyword evidence="8" id="KW-0808">Transferase</keyword>
<evidence type="ECO:0000256" key="18">
    <source>
        <dbReference type="ARBA" id="ARBA00030350"/>
    </source>
</evidence>
<evidence type="ECO:0000256" key="15">
    <source>
        <dbReference type="ARBA" id="ARBA00023180"/>
    </source>
</evidence>
<dbReference type="PANTHER" id="PTHR31741:SF63">
    <property type="entry name" value="O-FUCOSYLTRANSFERASE 37"/>
    <property type="match status" value="1"/>
</dbReference>
<evidence type="ECO:0000256" key="4">
    <source>
        <dbReference type="ARBA" id="ARBA00006416"/>
    </source>
</evidence>
<keyword evidence="10" id="KW-0999">Mitochondrion inner membrane</keyword>
<dbReference type="GO" id="GO:0016757">
    <property type="term" value="F:glycosyltransferase activity"/>
    <property type="evidence" value="ECO:0007669"/>
    <property type="project" value="UniProtKB-KW"/>
</dbReference>
<sequence>MAKSLMAPLPLHPVTGNVSKEEKEFWEQPDGEGYKPCLDFNLKYRKASARISKERRRFLVVVASGGLNQQRNQIVDAVVIARILEAALVVPVLQVNPIWGDESEFSEIFDVEHFKRVLRADVRIVSSLPSTHLMSRQSIENQIPYGVSPYWIRARFSRLLNEEGLLILKALDSKLSKNLPPDLQKLRCKVAFHALRFAAPIQDLGNMLSKRMWIEGPYIALHLRLEKDIWVRSGCLSSLGPEYDKIIAKSRESQPEYLTGRLNMNPIRRRLAGLCPLSALEIARFLKALGAPSTARIYIAGGEPFGGSLALQPLVAEFPNVMTKEILAKGGELSPFMNKASALAAIDYIISLSSNVFIPSHGGNFGRVMQGHRAYAGHKKHVRPNKRAMLPVFENSTFSSDEFGRIIRLLHRKSQGQPEPRTNKRDRDTSLSLSLFDFASPVIFSFFGDLLSEVLERKQLLSMAAFFRSFLDSPVGPKTTHFWGPVANWGFVAAGLVDIEKPPEMISGNMTGAMCVCSALLMRFAWMVRPRNYLLLACHASNETVQLYQLSRWAKGQGYFLSEKKEETKSHSLFLPVGRDNKIMGISSILQRCFTRLYKTAAIQATSLPGELKAGSHAAAAI</sequence>
<dbReference type="InterPro" id="IPR005336">
    <property type="entry name" value="MPC"/>
</dbReference>
<gene>
    <name evidence="19" type="ORF">OIU79_025680</name>
</gene>
<evidence type="ECO:0000256" key="5">
    <source>
        <dbReference type="ARBA" id="ARBA00007737"/>
    </source>
</evidence>
<evidence type="ECO:0000256" key="7">
    <source>
        <dbReference type="ARBA" id="ARBA00022676"/>
    </source>
</evidence>
<name>A0A9Q0W810_SALPP</name>
<dbReference type="EMBL" id="JAPFFK010000006">
    <property type="protein sequence ID" value="KAJ6760883.1"/>
    <property type="molecule type" value="Genomic_DNA"/>
</dbReference>
<dbReference type="GO" id="GO:0005743">
    <property type="term" value="C:mitochondrial inner membrane"/>
    <property type="evidence" value="ECO:0007669"/>
    <property type="project" value="UniProtKB-SubCell"/>
</dbReference>
<dbReference type="Proteomes" id="UP001151532">
    <property type="component" value="Chromosome 15Z"/>
</dbReference>
<evidence type="ECO:0000256" key="2">
    <source>
        <dbReference type="ARBA" id="ARBA00004606"/>
    </source>
</evidence>
<evidence type="ECO:0000256" key="1">
    <source>
        <dbReference type="ARBA" id="ARBA00004448"/>
    </source>
</evidence>
<evidence type="ECO:0000256" key="11">
    <source>
        <dbReference type="ARBA" id="ARBA00022968"/>
    </source>
</evidence>
<keyword evidence="16" id="KW-0294">Fucose metabolism</keyword>
<comment type="caution">
    <text evidence="19">The sequence shown here is derived from an EMBL/GenBank/DDBJ whole genome shotgun (WGS) entry which is preliminary data.</text>
</comment>
<keyword evidence="6" id="KW-0813">Transport</keyword>
<keyword evidence="17" id="KW-0119">Carbohydrate metabolism</keyword>
<evidence type="ECO:0000256" key="6">
    <source>
        <dbReference type="ARBA" id="ARBA00022448"/>
    </source>
</evidence>
<evidence type="ECO:0000313" key="20">
    <source>
        <dbReference type="Proteomes" id="UP001151532"/>
    </source>
</evidence>
<dbReference type="AlphaFoldDB" id="A0A9Q0W810"/>
<evidence type="ECO:0000256" key="8">
    <source>
        <dbReference type="ARBA" id="ARBA00022679"/>
    </source>
</evidence>
<dbReference type="InterPro" id="IPR024709">
    <property type="entry name" value="FucosylTrfase_pln"/>
</dbReference>
<dbReference type="CDD" id="cd11299">
    <property type="entry name" value="O-FucT_plant"/>
    <property type="match status" value="1"/>
</dbReference>
<dbReference type="GO" id="GO:0006004">
    <property type="term" value="P:fucose metabolic process"/>
    <property type="evidence" value="ECO:0007669"/>
    <property type="project" value="UniProtKB-KW"/>
</dbReference>
<reference evidence="19" key="1">
    <citation type="submission" date="2022-11" db="EMBL/GenBank/DDBJ databases">
        <authorList>
            <person name="Hyden B.L."/>
            <person name="Feng K."/>
            <person name="Yates T."/>
            <person name="Jawdy S."/>
            <person name="Smart L.B."/>
            <person name="Muchero W."/>
        </authorList>
    </citation>
    <scope>NUCLEOTIDE SEQUENCE</scope>
    <source>
        <tissue evidence="19">Shoot tip</tissue>
    </source>
</reference>
<evidence type="ECO:0000256" key="16">
    <source>
        <dbReference type="ARBA" id="ARBA00023253"/>
    </source>
</evidence>
<dbReference type="Pfam" id="PF03650">
    <property type="entry name" value="MPC"/>
    <property type="match status" value="1"/>
</dbReference>
<evidence type="ECO:0000256" key="9">
    <source>
        <dbReference type="ARBA" id="ARBA00022692"/>
    </source>
</evidence>